<dbReference type="PANTHER" id="PTHR43578:SF3">
    <property type="entry name" value="NADH-QUINONE OXIDOREDUCTASE SUBUNIT F"/>
    <property type="match status" value="1"/>
</dbReference>
<dbReference type="Gene3D" id="1.10.10.1590">
    <property type="entry name" value="NADH-quinone oxidoreductase subunit E"/>
    <property type="match status" value="1"/>
</dbReference>
<reference evidence="9 10" key="1">
    <citation type="submission" date="2018-03" db="EMBL/GenBank/DDBJ databases">
        <authorList>
            <person name="Keele B.F."/>
        </authorList>
    </citation>
    <scope>NUCLEOTIDE SEQUENCE [LARGE SCALE GENOMIC DNA]</scope>
    <source>
        <strain evidence="9 10">CeCT 8812</strain>
    </source>
</reference>
<dbReference type="GO" id="GO:0008137">
    <property type="term" value="F:NADH dehydrogenase (ubiquinone) activity"/>
    <property type="evidence" value="ECO:0007669"/>
    <property type="project" value="InterPro"/>
</dbReference>
<dbReference type="OrthoDB" id="9761899at2"/>
<dbReference type="SUPFAM" id="SSF142019">
    <property type="entry name" value="Nqo1 FMN-binding domain-like"/>
    <property type="match status" value="1"/>
</dbReference>
<dbReference type="RefSeq" id="WP_108783749.1">
    <property type="nucleotide sequence ID" value="NZ_OMKW01000004.1"/>
</dbReference>
<name>A0A2R8AFW1_9RHOB</name>
<keyword evidence="5" id="KW-0408">Iron</keyword>
<dbReference type="InterPro" id="IPR019554">
    <property type="entry name" value="Soluble_ligand-bd"/>
</dbReference>
<dbReference type="PANTHER" id="PTHR43578">
    <property type="entry name" value="NADH-QUINONE OXIDOREDUCTASE SUBUNIT F"/>
    <property type="match status" value="1"/>
</dbReference>
<evidence type="ECO:0000256" key="2">
    <source>
        <dbReference type="ARBA" id="ARBA00007523"/>
    </source>
</evidence>
<dbReference type="Gene3D" id="6.10.250.1450">
    <property type="match status" value="1"/>
</dbReference>
<dbReference type="GO" id="GO:0010181">
    <property type="term" value="F:FMN binding"/>
    <property type="evidence" value="ECO:0007669"/>
    <property type="project" value="InterPro"/>
</dbReference>
<accession>A0A2R8AFW1</accession>
<evidence type="ECO:0000259" key="8">
    <source>
        <dbReference type="SMART" id="SM00928"/>
    </source>
</evidence>
<dbReference type="SMART" id="SM00928">
    <property type="entry name" value="NADH_4Fe-4S"/>
    <property type="match status" value="1"/>
</dbReference>
<dbReference type="InterPro" id="IPR019575">
    <property type="entry name" value="Nuop51_4Fe4S-bd"/>
</dbReference>
<dbReference type="Gene3D" id="3.40.30.10">
    <property type="entry name" value="Glutaredoxin"/>
    <property type="match status" value="1"/>
</dbReference>
<dbReference type="InterPro" id="IPR037207">
    <property type="entry name" value="Nuop51_4Fe4S-bd_sf"/>
</dbReference>
<comment type="similarity">
    <text evidence="2">Belongs to the complex I 51 kDa subunit family.</text>
</comment>
<dbReference type="SUPFAM" id="SSF142984">
    <property type="entry name" value="Nqo1 middle domain-like"/>
    <property type="match status" value="1"/>
</dbReference>
<evidence type="ECO:0000313" key="9">
    <source>
        <dbReference type="EMBL" id="SPF31077.1"/>
    </source>
</evidence>
<dbReference type="GO" id="GO:0051539">
    <property type="term" value="F:4 iron, 4 sulfur cluster binding"/>
    <property type="evidence" value="ECO:0007669"/>
    <property type="project" value="UniProtKB-KW"/>
</dbReference>
<dbReference type="PROSITE" id="PS00644">
    <property type="entry name" value="COMPLEX1_51K_1"/>
    <property type="match status" value="1"/>
</dbReference>
<dbReference type="GO" id="GO:0016491">
    <property type="term" value="F:oxidoreductase activity"/>
    <property type="evidence" value="ECO:0007669"/>
    <property type="project" value="UniProtKB-KW"/>
</dbReference>
<organism evidence="9 10">
    <name type="scientific">Pontivivens insulae</name>
    <dbReference type="NCBI Taxonomy" id="1639689"/>
    <lineage>
        <taxon>Bacteria</taxon>
        <taxon>Pseudomonadati</taxon>
        <taxon>Pseudomonadota</taxon>
        <taxon>Alphaproteobacteria</taxon>
        <taxon>Rhodobacterales</taxon>
        <taxon>Paracoccaceae</taxon>
        <taxon>Pontivivens</taxon>
    </lineage>
</organism>
<dbReference type="Pfam" id="PF01512">
    <property type="entry name" value="Complex1_51K"/>
    <property type="match status" value="1"/>
</dbReference>
<evidence type="ECO:0000313" key="10">
    <source>
        <dbReference type="Proteomes" id="UP000244932"/>
    </source>
</evidence>
<feature type="domain" description="NADH-ubiquinone oxidoreductase 51kDa subunit iron-sulphur binding" evidence="8">
    <location>
        <begin position="488"/>
        <end position="533"/>
    </location>
</feature>
<evidence type="ECO:0000256" key="3">
    <source>
        <dbReference type="ARBA" id="ARBA00022485"/>
    </source>
</evidence>
<dbReference type="Pfam" id="PF10531">
    <property type="entry name" value="SLBB"/>
    <property type="match status" value="1"/>
</dbReference>
<dbReference type="Pfam" id="PF01257">
    <property type="entry name" value="2Fe-2S_thioredx"/>
    <property type="match status" value="1"/>
</dbReference>
<proteinExistence type="inferred from homology"/>
<dbReference type="AlphaFoldDB" id="A0A2R8AFW1"/>
<comment type="cofactor">
    <cofactor evidence="1">
        <name>FMN</name>
        <dbReference type="ChEBI" id="CHEBI:58210"/>
    </cofactor>
</comment>
<dbReference type="CDD" id="cd03082">
    <property type="entry name" value="TRX_Fd_NuoE_W_FDH_beta"/>
    <property type="match status" value="1"/>
</dbReference>
<keyword evidence="9" id="KW-0560">Oxidoreductase</keyword>
<evidence type="ECO:0000256" key="7">
    <source>
        <dbReference type="SAM" id="MobiDB-lite"/>
    </source>
</evidence>
<dbReference type="EMBL" id="OMKW01000004">
    <property type="protein sequence ID" value="SPF31077.1"/>
    <property type="molecule type" value="Genomic_DNA"/>
</dbReference>
<keyword evidence="3" id="KW-0004">4Fe-4S</keyword>
<dbReference type="FunFam" id="3.10.20.600:FF:000006">
    <property type="entry name" value="Formate dehydrogenase, beta subunit"/>
    <property type="match status" value="1"/>
</dbReference>
<dbReference type="SUPFAM" id="SSF140490">
    <property type="entry name" value="Nqo1C-terminal domain-like"/>
    <property type="match status" value="1"/>
</dbReference>
<evidence type="ECO:0000256" key="4">
    <source>
        <dbReference type="ARBA" id="ARBA00022723"/>
    </source>
</evidence>
<evidence type="ECO:0000256" key="5">
    <source>
        <dbReference type="ARBA" id="ARBA00023004"/>
    </source>
</evidence>
<dbReference type="EC" id="1.6.5.11" evidence="9"/>
<dbReference type="Gene3D" id="1.20.1440.230">
    <property type="entry name" value="NADH-ubiquinone oxidoreductase 51kDa subunit, iron-sulphur binding domain"/>
    <property type="match status" value="1"/>
</dbReference>
<dbReference type="InterPro" id="IPR011538">
    <property type="entry name" value="Nuo51_FMN-bd"/>
</dbReference>
<dbReference type="FunFam" id="3.40.50.11540:FF:000003">
    <property type="entry name" value="NAD-dependent formate dehydrogenase flavoprotein subunit"/>
    <property type="match status" value="1"/>
</dbReference>
<feature type="region of interest" description="Disordered" evidence="7">
    <location>
        <begin position="1"/>
        <end position="26"/>
    </location>
</feature>
<evidence type="ECO:0000256" key="6">
    <source>
        <dbReference type="ARBA" id="ARBA00023014"/>
    </source>
</evidence>
<dbReference type="InterPro" id="IPR041921">
    <property type="entry name" value="NuoE_N"/>
</dbReference>
<keyword evidence="10" id="KW-1185">Reference proteome</keyword>
<dbReference type="InterPro" id="IPR037225">
    <property type="entry name" value="Nuo51_FMN-bd_sf"/>
</dbReference>
<dbReference type="Proteomes" id="UP000244932">
    <property type="component" value="Unassembled WGS sequence"/>
</dbReference>
<sequence>MAPLDERKGIWKSGKGKGRTHTKGRPLEDQALDEVRALLGDRPRRRDLLIEHLHLIQDRYKALSAAHLRALAEEMRMAQAEVYEVATFYAHFDVVKEGEEMPPALTIRVCDSLSCELAGAQELMAELAEQYNGGREVRVLRAPCMGRCDTAPTLELGHNHIDFATAAKVAAAIAAEDTHPHIPDYEAFDAYRAAGGYETLEALRAGAKTPDEVQDEVLASGLRGMGGAGFPSGRKWSFVRAAEGPRYLAVNGDEGEPGTFKDRHVLERTPHSFLEGMLIAAWAVEAETCFIYMRDEYPAVLHILAEEIAALEAAGLVAPGYIDLRRGAGAYICGEESAMIESIEGKRGLPRHRPPYVAQVGIFDRPTLVHNVETLHWIARIARKGADVFGAHGVNGRKGLRAYSVSGRVKNPGVYVVDAGQTITQLIEIAGGMLDGHSFTAYQPGGPSSGLLPASMNDIPLDFDTLQEHGTFIGSAAVVVLSDKDRARDAALNMLRFFEDESCGQCTPCRVGCEKAVKLMQADTWDKDLLEDLCEAMSDASICGLGQAAPNPIRLVMKHFADEV</sequence>
<dbReference type="GO" id="GO:0046872">
    <property type="term" value="F:metal ion binding"/>
    <property type="evidence" value="ECO:0007669"/>
    <property type="project" value="UniProtKB-KW"/>
</dbReference>
<dbReference type="InterPro" id="IPR036249">
    <property type="entry name" value="Thioredoxin-like_sf"/>
</dbReference>
<keyword evidence="6" id="KW-0411">Iron-sulfur</keyword>
<dbReference type="Pfam" id="PF10589">
    <property type="entry name" value="NADH_4Fe-4S"/>
    <property type="match status" value="1"/>
</dbReference>
<protein>
    <submittedName>
        <fullName evidence="9">NADH-quinone oxidoreductase subunit 1</fullName>
        <ecNumber evidence="9">1.6.5.11</ecNumber>
    </submittedName>
</protein>
<gene>
    <name evidence="9" type="primary">nqo1_2</name>
    <name evidence="9" type="ORF">POI8812_03428</name>
</gene>
<dbReference type="InterPro" id="IPR001949">
    <property type="entry name" value="NADH-UbQ_OxRdtase_51kDa_CS"/>
</dbReference>
<feature type="compositionally biased region" description="Basic residues" evidence="7">
    <location>
        <begin position="14"/>
        <end position="24"/>
    </location>
</feature>
<keyword evidence="4" id="KW-0479">Metal-binding</keyword>
<evidence type="ECO:0000256" key="1">
    <source>
        <dbReference type="ARBA" id="ARBA00001917"/>
    </source>
</evidence>
<dbReference type="Gene3D" id="3.10.20.600">
    <property type="match status" value="1"/>
</dbReference>
<dbReference type="Gene3D" id="3.40.50.11540">
    <property type="entry name" value="NADH-ubiquinone oxidoreductase 51kDa subunit"/>
    <property type="match status" value="1"/>
</dbReference>
<dbReference type="PROSITE" id="PS00645">
    <property type="entry name" value="COMPLEX1_51K_2"/>
    <property type="match status" value="1"/>
</dbReference>
<dbReference type="SUPFAM" id="SSF52833">
    <property type="entry name" value="Thioredoxin-like"/>
    <property type="match status" value="1"/>
</dbReference>